<evidence type="ECO:0000313" key="5">
    <source>
        <dbReference type="Proteomes" id="UP000057043"/>
    </source>
</evidence>
<organism evidence="3 4">
    <name type="scientific">Methanothrix harundinacea</name>
    <dbReference type="NCBI Taxonomy" id="301375"/>
    <lineage>
        <taxon>Archaea</taxon>
        <taxon>Methanobacteriati</taxon>
        <taxon>Methanobacteriota</taxon>
        <taxon>Stenosarchaea group</taxon>
        <taxon>Methanomicrobia</taxon>
        <taxon>Methanotrichales</taxon>
        <taxon>Methanotrichaceae</taxon>
        <taxon>Methanothrix</taxon>
    </lineage>
</organism>
<comment type="caution">
    <text evidence="3">The sequence shown here is derived from an EMBL/GenBank/DDBJ whole genome shotgun (WGS) entry which is preliminary data.</text>
</comment>
<dbReference type="PANTHER" id="PTHR12277">
    <property type="entry name" value="ALPHA/BETA HYDROLASE DOMAIN-CONTAINING PROTEIN"/>
    <property type="match status" value="1"/>
</dbReference>
<accession>A0A124G344</accession>
<reference evidence="4 5" key="2">
    <citation type="journal article" date="2015" name="MBio">
        <title>Genome-Resolved Metagenomic Analysis Reveals Roles for Candidate Phyla and Other Microbial Community Members in Biogeochemical Transformations in Oil Reservoirs.</title>
        <authorList>
            <person name="Hu P."/>
            <person name="Tom L."/>
            <person name="Singh A."/>
            <person name="Thomas B.C."/>
            <person name="Baker B.J."/>
            <person name="Piceno Y.M."/>
            <person name="Andersen G.L."/>
            <person name="Banfield J.F."/>
        </authorList>
    </citation>
    <scope>NUCLEOTIDE SEQUENCE [LARGE SCALE GENOMIC DNA]</scope>
    <source>
        <strain evidence="2">57_489</strain>
    </source>
</reference>
<evidence type="ECO:0000313" key="4">
    <source>
        <dbReference type="Proteomes" id="UP000053961"/>
    </source>
</evidence>
<dbReference type="EMBL" id="LGHB01000027">
    <property type="protein sequence ID" value="KUK95770.1"/>
    <property type="molecule type" value="Genomic_DNA"/>
</dbReference>
<dbReference type="PANTHER" id="PTHR12277:SF81">
    <property type="entry name" value="PROTEIN ABHD13"/>
    <property type="match status" value="1"/>
</dbReference>
<dbReference type="InterPro" id="IPR029058">
    <property type="entry name" value="AB_hydrolase_fold"/>
</dbReference>
<gene>
    <name evidence="2" type="ORF">XD72_1132</name>
    <name evidence="3" type="ORF">XE07_1620</name>
</gene>
<evidence type="ECO:0000313" key="3">
    <source>
        <dbReference type="EMBL" id="KUK95770.1"/>
    </source>
</evidence>
<dbReference type="PATRIC" id="fig|301375.6.peg.806"/>
<sequence>MYRLSFLVDGGVNIDGAIHLAERGAQDAPNVLFFHGNGETVADYDEIGPLYGERGLNFAVVDYRGYGTSGGSPSFSAMTADAVRIFSQYQDRLEELDLSGPIFVMGRSLGSSPALDLAVRFQEMISGLILESGFAHTFGLLERLGVNPRYLDGSREKEWLVSNLEKMKKVMHPVLIIHGEKDEIIPISDGLALFGAAGHRVREILVIPRAGHNTLLILGFEEYMEAIVRFIERVRRFSPPPPRS</sequence>
<dbReference type="AlphaFoldDB" id="A0A124G344"/>
<dbReference type="Proteomes" id="UP000057043">
    <property type="component" value="Unassembled WGS sequence"/>
</dbReference>
<dbReference type="GO" id="GO:0016787">
    <property type="term" value="F:hydrolase activity"/>
    <property type="evidence" value="ECO:0007669"/>
    <property type="project" value="UniProtKB-KW"/>
</dbReference>
<feature type="domain" description="Serine aminopeptidase S33" evidence="1">
    <location>
        <begin position="30"/>
        <end position="133"/>
    </location>
</feature>
<name>A0A124G344_9EURY</name>
<evidence type="ECO:0000313" key="2">
    <source>
        <dbReference type="EMBL" id="KUK44465.1"/>
    </source>
</evidence>
<protein>
    <submittedName>
        <fullName evidence="3">Alpha/beta hydrolase fold protein</fullName>
    </submittedName>
</protein>
<dbReference type="SUPFAM" id="SSF53474">
    <property type="entry name" value="alpha/beta-Hydrolases"/>
    <property type="match status" value="1"/>
</dbReference>
<dbReference type="Pfam" id="PF12146">
    <property type="entry name" value="Hydrolase_4"/>
    <property type="match status" value="1"/>
</dbReference>
<dbReference type="Proteomes" id="UP000053961">
    <property type="component" value="Unassembled WGS sequence"/>
</dbReference>
<dbReference type="InterPro" id="IPR022742">
    <property type="entry name" value="Hydrolase_4"/>
</dbReference>
<reference evidence="3" key="1">
    <citation type="journal article" date="2015" name="MBio">
        <title>Genome-resolved metagenomic analysis reveals roles for candidate phyla and other microbial community members in biogeochemical transformations in oil reservoirs.</title>
        <authorList>
            <person name="Hu P."/>
            <person name="Tom L."/>
            <person name="Singh A."/>
            <person name="Thomas B.C."/>
            <person name="Baker B.J."/>
            <person name="Piceno Y.M."/>
            <person name="Andersen G.L."/>
            <person name="Banfield J.F."/>
        </authorList>
    </citation>
    <scope>NUCLEOTIDE SEQUENCE [LARGE SCALE GENOMIC DNA]</scope>
    <source>
        <strain evidence="3">56_747</strain>
    </source>
</reference>
<evidence type="ECO:0000259" key="1">
    <source>
        <dbReference type="Pfam" id="PF12146"/>
    </source>
</evidence>
<dbReference type="EMBL" id="LGFT01000024">
    <property type="protein sequence ID" value="KUK44465.1"/>
    <property type="molecule type" value="Genomic_DNA"/>
</dbReference>
<keyword evidence="3" id="KW-0378">Hydrolase</keyword>
<dbReference type="Gene3D" id="3.40.50.1820">
    <property type="entry name" value="alpha/beta hydrolase"/>
    <property type="match status" value="1"/>
</dbReference>
<proteinExistence type="predicted"/>